<protein>
    <submittedName>
        <fullName evidence="2">Uncharacterized protein</fullName>
    </submittedName>
</protein>
<evidence type="ECO:0000256" key="1">
    <source>
        <dbReference type="SAM" id="MobiDB-lite"/>
    </source>
</evidence>
<reference evidence="3" key="1">
    <citation type="submission" date="2020-06" db="EMBL/GenBank/DDBJ databases">
        <title>Nostoc edaphicum CCNP1411 genome.</title>
        <authorList>
            <person name="Fidor A."/>
            <person name="Grabski M."/>
            <person name="Gawor J."/>
            <person name="Gromadka R."/>
            <person name="Wegrzyn G."/>
            <person name="Mazur-Marzec H."/>
        </authorList>
    </citation>
    <scope>NUCLEOTIDE SEQUENCE [LARGE SCALE GENOMIC DNA]</scope>
    <source>
        <strain evidence="3">CCNP1411</strain>
    </source>
</reference>
<evidence type="ECO:0000313" key="2">
    <source>
        <dbReference type="EMBL" id="QMS89621.1"/>
    </source>
</evidence>
<sequence>MKKNSEVRIQESESRRSLRDATRTRTRLPPALSATRTKFILLAVAGRLAHSDS</sequence>
<evidence type="ECO:0000313" key="3">
    <source>
        <dbReference type="Proteomes" id="UP000514713"/>
    </source>
</evidence>
<keyword evidence="3" id="KW-1185">Reference proteome</keyword>
<accession>A0A7D7QKF3</accession>
<proteinExistence type="predicted"/>
<feature type="region of interest" description="Disordered" evidence="1">
    <location>
        <begin position="1"/>
        <end position="27"/>
    </location>
</feature>
<dbReference type="Proteomes" id="UP000514713">
    <property type="component" value="Chromosome"/>
</dbReference>
<dbReference type="RefSeq" id="WP_181927552.1">
    <property type="nucleotide sequence ID" value="NZ_CP054698.1"/>
</dbReference>
<dbReference type="KEGG" id="ned:HUN01_19310"/>
<organism evidence="2 3">
    <name type="scientific">Nostoc edaphicum CCNP1411</name>
    <dbReference type="NCBI Taxonomy" id="1472755"/>
    <lineage>
        <taxon>Bacteria</taxon>
        <taxon>Bacillati</taxon>
        <taxon>Cyanobacteriota</taxon>
        <taxon>Cyanophyceae</taxon>
        <taxon>Nostocales</taxon>
        <taxon>Nostocaceae</taxon>
        <taxon>Nostoc</taxon>
    </lineage>
</organism>
<dbReference type="AlphaFoldDB" id="A0A7D7QKF3"/>
<gene>
    <name evidence="2" type="ORF">HUN01_19310</name>
</gene>
<name>A0A7D7QKF3_9NOSO</name>
<feature type="compositionally biased region" description="Basic and acidic residues" evidence="1">
    <location>
        <begin position="1"/>
        <end position="23"/>
    </location>
</feature>
<dbReference type="EMBL" id="CP054698">
    <property type="protein sequence ID" value="QMS89621.1"/>
    <property type="molecule type" value="Genomic_DNA"/>
</dbReference>